<dbReference type="HAMAP" id="MF_00008">
    <property type="entry name" value="Thymidy_synth_bact"/>
    <property type="match status" value="1"/>
</dbReference>
<dbReference type="GeneID" id="26633922"/>
<dbReference type="KEGG" id="vg:26633922"/>
<dbReference type="GO" id="GO:0006231">
    <property type="term" value="P:dTMP biosynthetic process"/>
    <property type="evidence" value="ECO:0007669"/>
    <property type="project" value="InterPro"/>
</dbReference>
<protein>
    <recommendedName>
        <fullName evidence="4">Thymidylate synthase</fullName>
        <ecNumber evidence="3">2.1.1.45</ecNumber>
    </recommendedName>
</protein>
<dbReference type="EMBL" id="KP007360">
    <property type="protein sequence ID" value="AIZ02302.1"/>
    <property type="molecule type" value="Genomic_DNA"/>
</dbReference>
<dbReference type="GO" id="GO:0032259">
    <property type="term" value="P:methylation"/>
    <property type="evidence" value="ECO:0007669"/>
    <property type="project" value="UniProtKB-KW"/>
</dbReference>
<dbReference type="InterPro" id="IPR000398">
    <property type="entry name" value="Thymidylate_synthase"/>
</dbReference>
<comment type="subunit">
    <text evidence="2">Homodimer.</text>
</comment>
<dbReference type="InterPro" id="IPR036926">
    <property type="entry name" value="Thymidate_synth/dCMP_Mease_sf"/>
</dbReference>
<accession>A0A0A7HC57</accession>
<gene>
    <name evidence="11" type="primary">td</name>
    <name evidence="11" type="ORF">VR20_244</name>
</gene>
<dbReference type="Proteomes" id="UP000030716">
    <property type="component" value="Segment"/>
</dbReference>
<reference evidence="11 12" key="1">
    <citation type="submission" date="2014-10" db="EMBL/GenBank/DDBJ databases">
        <title>VR bacteriophages - a small but diverse group of low-temperature viruses.</title>
        <authorList>
            <person name="Kaliniene L."/>
            <person name="Meskys R."/>
            <person name="Simoliunas E."/>
            <person name="Zajanckauskaite A."/>
            <person name="Truncaite L."/>
        </authorList>
    </citation>
    <scope>NUCLEOTIDE SEQUENCE [LARGE SCALE GENOMIC DNA]</scope>
</reference>
<evidence type="ECO:0000256" key="9">
    <source>
        <dbReference type="PROSITE-ProRule" id="PRU10016"/>
    </source>
</evidence>
<sequence length="286" mass="32765">MKNYQDLIQTVFDIGYQTDDRTGTGTIATFGTKVEWDMSEGFPATTVKRLAYKSVVGELLWFLEGSTNVERLREITHGAGSDKKTIWDQNFEAQGRALGYVDGELGPVYGKQWRDFGGVDQLVETIEKVKKVPTDRRQIVSAWNPAELKQMALPPCHLLYQFNVHDGELDLLWYQRSVDVFLGLPFDIGSYGTLLHIVAKMTRLKPGKLVFMGGNTHIYLNHIEQCKEVLRREPKALPTLKINWPEQFQLWDTEMQLYWVTRHMTPGDFVLENYEPHPTIAAPMAV</sequence>
<dbReference type="PANTHER" id="PTHR11548">
    <property type="entry name" value="THYMIDYLATE SYNTHASE 1"/>
    <property type="match status" value="1"/>
</dbReference>
<dbReference type="PANTHER" id="PTHR11548:SF1">
    <property type="entry name" value="THYMIDYLATE SYNTHASE 1"/>
    <property type="match status" value="1"/>
</dbReference>
<evidence type="ECO:0000256" key="1">
    <source>
        <dbReference type="ARBA" id="ARBA00009972"/>
    </source>
</evidence>
<name>A0A0A7HC57_9CAUD</name>
<dbReference type="SUPFAM" id="SSF55831">
    <property type="entry name" value="Thymidylate synthase/dCMP hydroxymethylase"/>
    <property type="match status" value="1"/>
</dbReference>
<dbReference type="CDD" id="cd00351">
    <property type="entry name" value="TS_Pyrimidine_HMase"/>
    <property type="match status" value="1"/>
</dbReference>
<evidence type="ECO:0000256" key="4">
    <source>
        <dbReference type="ARBA" id="ARBA00015931"/>
    </source>
</evidence>
<dbReference type="Pfam" id="PF00303">
    <property type="entry name" value="Thymidylat_synt"/>
    <property type="match status" value="1"/>
</dbReference>
<organism evidence="11 12">
    <name type="scientific">Escherichia phage vB_EcoM_VR20</name>
    <dbReference type="NCBI Taxonomy" id="1567027"/>
    <lineage>
        <taxon>Viruses</taxon>
        <taxon>Duplodnaviria</taxon>
        <taxon>Heunggongvirae</taxon>
        <taxon>Uroviricota</taxon>
        <taxon>Caudoviricetes</taxon>
        <taxon>Pantevenvirales</taxon>
        <taxon>Straboviridae</taxon>
        <taxon>Tevenvirinae</taxon>
        <taxon>Gaprivervirus</taxon>
        <taxon>Gaprivervirus vr20</taxon>
    </lineage>
</organism>
<evidence type="ECO:0000256" key="8">
    <source>
        <dbReference type="ARBA" id="ARBA00047344"/>
    </source>
</evidence>
<dbReference type="SMR" id="A0A0A7HC57"/>
<dbReference type="PROSITE" id="PS00091">
    <property type="entry name" value="THYMIDYLATE_SYNTHASE"/>
    <property type="match status" value="1"/>
</dbReference>
<evidence type="ECO:0000256" key="6">
    <source>
        <dbReference type="ARBA" id="ARBA00022679"/>
    </source>
</evidence>
<dbReference type="InterPro" id="IPR020940">
    <property type="entry name" value="Thymidylate_synthase_AS"/>
</dbReference>
<keyword evidence="5" id="KW-0489">Methyltransferase</keyword>
<feature type="active site" evidence="9">
    <location>
        <position position="156"/>
    </location>
</feature>
<comment type="similarity">
    <text evidence="1">Belongs to the thymidylate synthase family.</text>
</comment>
<proteinExistence type="inferred from homology"/>
<dbReference type="NCBIfam" id="TIGR03284">
    <property type="entry name" value="thym_sym"/>
    <property type="match status" value="1"/>
</dbReference>
<dbReference type="RefSeq" id="YP_009207423.1">
    <property type="nucleotide sequence ID" value="NC_028894.1"/>
</dbReference>
<evidence type="ECO:0000256" key="7">
    <source>
        <dbReference type="ARBA" id="ARBA00022727"/>
    </source>
</evidence>
<evidence type="ECO:0000256" key="2">
    <source>
        <dbReference type="ARBA" id="ARBA00011738"/>
    </source>
</evidence>
<dbReference type="EC" id="2.1.1.45" evidence="3"/>
<dbReference type="PRINTS" id="PR00108">
    <property type="entry name" value="THYMDSNTHASE"/>
</dbReference>
<keyword evidence="12" id="KW-1185">Reference proteome</keyword>
<keyword evidence="6" id="KW-0808">Transferase</keyword>
<evidence type="ECO:0000256" key="5">
    <source>
        <dbReference type="ARBA" id="ARBA00022603"/>
    </source>
</evidence>
<evidence type="ECO:0000259" key="10">
    <source>
        <dbReference type="Pfam" id="PF00303"/>
    </source>
</evidence>
<dbReference type="InterPro" id="IPR023451">
    <property type="entry name" value="Thymidate_synth/dCMP_Mease_dom"/>
</dbReference>
<evidence type="ECO:0000256" key="3">
    <source>
        <dbReference type="ARBA" id="ARBA00011947"/>
    </source>
</evidence>
<evidence type="ECO:0000313" key="12">
    <source>
        <dbReference type="Proteomes" id="UP000030716"/>
    </source>
</evidence>
<dbReference type="Gene3D" id="3.30.572.10">
    <property type="entry name" value="Thymidylate synthase/dCMP hydroxymethylase domain"/>
    <property type="match status" value="1"/>
</dbReference>
<dbReference type="GO" id="GO:0004799">
    <property type="term" value="F:thymidylate synthase activity"/>
    <property type="evidence" value="ECO:0007669"/>
    <property type="project" value="UniProtKB-EC"/>
</dbReference>
<dbReference type="InterPro" id="IPR045097">
    <property type="entry name" value="Thymidate_synth/dCMP_Mease"/>
</dbReference>
<keyword evidence="7" id="KW-0545">Nucleotide biosynthesis</keyword>
<comment type="catalytic activity">
    <reaction evidence="8">
        <text>dUMP + (6R)-5,10-methylene-5,6,7,8-tetrahydrofolate = 7,8-dihydrofolate + dTMP</text>
        <dbReference type="Rhea" id="RHEA:12104"/>
        <dbReference type="ChEBI" id="CHEBI:15636"/>
        <dbReference type="ChEBI" id="CHEBI:57451"/>
        <dbReference type="ChEBI" id="CHEBI:63528"/>
        <dbReference type="ChEBI" id="CHEBI:246422"/>
        <dbReference type="EC" id="2.1.1.45"/>
    </reaction>
</comment>
<dbReference type="OrthoDB" id="13491at10239"/>
<evidence type="ECO:0000313" key="11">
    <source>
        <dbReference type="EMBL" id="AIZ02302.1"/>
    </source>
</evidence>
<dbReference type="FunFam" id="3.30.572.10:FF:000009">
    <property type="entry name" value="Thymidylate synthase"/>
    <property type="match status" value="1"/>
</dbReference>
<feature type="domain" description="Thymidylate synthase/dCMP hydroxymethylase" evidence="10">
    <location>
        <begin position="2"/>
        <end position="286"/>
    </location>
</feature>